<sequence length="58" mass="6817">KGVVLEDLLYKNGELHGSASFYNGKGELMSEGEYRHNKHHGTWRYYENGKLVREKDFK</sequence>
<comment type="caution">
    <text evidence="1">The sequence shown here is derived from an EMBL/GenBank/DDBJ whole genome shotgun (WGS) entry which is preliminary data.</text>
</comment>
<dbReference type="Proteomes" id="UP000703674">
    <property type="component" value="Unassembled WGS sequence"/>
</dbReference>
<dbReference type="Gene3D" id="2.20.110.10">
    <property type="entry name" value="Histone H3 K4-specific methyltransferase SET7/9 N-terminal domain"/>
    <property type="match status" value="1"/>
</dbReference>
<dbReference type="EMBL" id="JAAVJR010000707">
    <property type="protein sequence ID" value="NJW54998.1"/>
    <property type="molecule type" value="Genomic_DNA"/>
</dbReference>
<gene>
    <name evidence="1" type="ORF">HC175_18980</name>
</gene>
<protein>
    <submittedName>
        <fullName evidence="1">Toxin-antitoxin system YwqK family antitoxin</fullName>
    </submittedName>
</protein>
<keyword evidence="2" id="KW-1185">Reference proteome</keyword>
<accession>A0ABX1D891</accession>
<name>A0ABX1D891_9FLAO</name>
<dbReference type="SUPFAM" id="SSF82185">
    <property type="entry name" value="Histone H3 K4-specific methyltransferase SET7/9 N-terminal domain"/>
    <property type="match status" value="1"/>
</dbReference>
<evidence type="ECO:0000313" key="1">
    <source>
        <dbReference type="EMBL" id="NJW54998.1"/>
    </source>
</evidence>
<evidence type="ECO:0000313" key="2">
    <source>
        <dbReference type="Proteomes" id="UP000703674"/>
    </source>
</evidence>
<feature type="non-terminal residue" evidence="1">
    <location>
        <position position="1"/>
    </location>
</feature>
<reference evidence="1 2" key="1">
    <citation type="submission" date="2020-03" db="EMBL/GenBank/DDBJ databases">
        <title>Salinimicrobium sp. nov, isolated from SCS.</title>
        <authorList>
            <person name="Cao W.R."/>
        </authorList>
    </citation>
    <scope>NUCLEOTIDE SEQUENCE [LARGE SCALE GENOMIC DNA]</scope>
    <source>
        <strain evidence="2">J15B91</strain>
    </source>
</reference>
<proteinExistence type="predicted"/>
<organism evidence="1 2">
    <name type="scientific">Salinimicrobium oceani</name>
    <dbReference type="NCBI Taxonomy" id="2722702"/>
    <lineage>
        <taxon>Bacteria</taxon>
        <taxon>Pseudomonadati</taxon>
        <taxon>Bacteroidota</taxon>
        <taxon>Flavobacteriia</taxon>
        <taxon>Flavobacteriales</taxon>
        <taxon>Flavobacteriaceae</taxon>
        <taxon>Salinimicrobium</taxon>
    </lineage>
</organism>